<organism evidence="1 2">
    <name type="scientific">Rhodococcus wratislaviensis NBRC 100605</name>
    <dbReference type="NCBI Taxonomy" id="1219028"/>
    <lineage>
        <taxon>Bacteria</taxon>
        <taxon>Bacillati</taxon>
        <taxon>Actinomycetota</taxon>
        <taxon>Actinomycetes</taxon>
        <taxon>Mycobacteriales</taxon>
        <taxon>Nocardiaceae</taxon>
        <taxon>Rhodococcus</taxon>
    </lineage>
</organism>
<dbReference type="AlphaFoldDB" id="X0Q4K3"/>
<evidence type="ECO:0000313" key="2">
    <source>
        <dbReference type="Proteomes" id="UP000019491"/>
    </source>
</evidence>
<proteinExistence type="predicted"/>
<evidence type="ECO:0000313" key="1">
    <source>
        <dbReference type="EMBL" id="GAF45436.1"/>
    </source>
</evidence>
<sequence length="69" mass="7323">MRAPVRIDGNTDIECRPPDVGALLAEQDWRTRAALAEGPHPNLIGDLDYAPVIPRPGKIIGAPIRGATG</sequence>
<name>X0Q4K3_RHOWR</name>
<keyword evidence="2" id="KW-1185">Reference proteome</keyword>
<comment type="caution">
    <text evidence="1">The sequence shown here is derived from an EMBL/GenBank/DDBJ whole genome shotgun (WGS) entry which is preliminary data.</text>
</comment>
<dbReference type="Proteomes" id="UP000019491">
    <property type="component" value="Unassembled WGS sequence"/>
</dbReference>
<accession>X0Q4K3</accession>
<dbReference type="EMBL" id="BAWF01000022">
    <property type="protein sequence ID" value="GAF45436.1"/>
    <property type="molecule type" value="Genomic_DNA"/>
</dbReference>
<reference evidence="1 2" key="1">
    <citation type="submission" date="2014-02" db="EMBL/GenBank/DDBJ databases">
        <title>Whole genome shotgun sequence of Rhodococcus wratislaviensis NBRC 100605.</title>
        <authorList>
            <person name="Hosoyama A."/>
            <person name="Tsuchikane K."/>
            <person name="Yoshida I."/>
            <person name="Ohji S."/>
            <person name="Ichikawa N."/>
            <person name="Yamazoe A."/>
            <person name="Fujita N."/>
        </authorList>
    </citation>
    <scope>NUCLEOTIDE SEQUENCE [LARGE SCALE GENOMIC DNA]</scope>
    <source>
        <strain evidence="1 2">NBRC 100605</strain>
    </source>
</reference>
<protein>
    <submittedName>
        <fullName evidence="1">Uncharacterized protein</fullName>
    </submittedName>
</protein>
<gene>
    <name evidence="1" type="ORF">RW1_022_00110</name>
</gene>